<reference evidence="3" key="1">
    <citation type="submission" date="2020-01" db="EMBL/GenBank/DDBJ databases">
        <title>Draft genome sequence of the Termite Coptotermes fromosanus.</title>
        <authorList>
            <person name="Itakura S."/>
            <person name="Yosikawa Y."/>
            <person name="Umezawa K."/>
        </authorList>
    </citation>
    <scope>NUCLEOTIDE SEQUENCE [LARGE SCALE GENOMIC DNA]</scope>
</reference>
<keyword evidence="3" id="KW-1185">Reference proteome</keyword>
<dbReference type="OrthoDB" id="10249691at2759"/>
<dbReference type="PANTHER" id="PTHR31854:SF2">
    <property type="entry name" value="TUBULIN POLYGLUTAMYLASE COMPLEX SUBUNIT 2"/>
    <property type="match status" value="1"/>
</dbReference>
<protein>
    <recommendedName>
        <fullName evidence="1">Knr4/Smi1-like domain-containing protein</fullName>
    </recommendedName>
</protein>
<dbReference type="AlphaFoldDB" id="A0A6L2PE19"/>
<feature type="domain" description="Knr4/Smi1-like" evidence="1">
    <location>
        <begin position="80"/>
        <end position="236"/>
    </location>
</feature>
<dbReference type="InterPro" id="IPR018958">
    <property type="entry name" value="Knr4/Smi1-like_dom"/>
</dbReference>
<dbReference type="Proteomes" id="UP000502823">
    <property type="component" value="Unassembled WGS sequence"/>
</dbReference>
<evidence type="ECO:0000313" key="3">
    <source>
        <dbReference type="Proteomes" id="UP000502823"/>
    </source>
</evidence>
<sequence>MSCLKDYLVLDFVRRRVFQNKVLDAVQKLRIVRFNGYVWVATIIGDSSACAASVLTSGAFVCDAESTPGIQGVELEKRLPCEKTLLTAWEQRHCCTLPEDMRQFYSSTDGFRLIWNYEYAGEVLPIGNMKINSLPELLRLAGVKNKGDTDYPTLLDIEVCSQQDASNPARQKPNFGVKCKIFELDSCQGIGKVCLVYLGKGECESDLKREDPKIWLLDRSFEWHFLAEDFTQYFRMMLVHQGLPQWQFKFTPMGLTPWAEQMFVLIAPHLLQSNQPAQSGDWCDMQYNHLDPDIFKARGKSSKKKPDTAKNRSS</sequence>
<evidence type="ECO:0000259" key="1">
    <source>
        <dbReference type="SMART" id="SM00860"/>
    </source>
</evidence>
<dbReference type="InParanoid" id="A0A6L2PE19"/>
<proteinExistence type="predicted"/>
<accession>A0A6L2PE19</accession>
<dbReference type="Pfam" id="PF09346">
    <property type="entry name" value="SMI1_KNR4"/>
    <property type="match status" value="1"/>
</dbReference>
<dbReference type="PANTHER" id="PTHR31854">
    <property type="entry name" value="TUBULIN POLYGLUTAMYLASE COMPLEX SUBUNIT 2"/>
    <property type="match status" value="1"/>
</dbReference>
<dbReference type="SMART" id="SM00860">
    <property type="entry name" value="SMI1_KNR4"/>
    <property type="match status" value="1"/>
</dbReference>
<dbReference type="FunCoup" id="A0A6L2PE19">
    <property type="interactions" value="149"/>
</dbReference>
<comment type="caution">
    <text evidence="2">The sequence shown here is derived from an EMBL/GenBank/DDBJ whole genome shotgun (WGS) entry which is preliminary data.</text>
</comment>
<gene>
    <name evidence="2" type="ORF">Cfor_12274</name>
</gene>
<dbReference type="EMBL" id="BLKM01007452">
    <property type="protein sequence ID" value="GFG30656.1"/>
    <property type="molecule type" value="Genomic_DNA"/>
</dbReference>
<name>A0A6L2PE19_COPFO</name>
<evidence type="ECO:0000313" key="2">
    <source>
        <dbReference type="EMBL" id="GFG30656.1"/>
    </source>
</evidence>
<dbReference type="InterPro" id="IPR039231">
    <property type="entry name" value="TPGS2"/>
</dbReference>
<organism evidence="2 3">
    <name type="scientific">Coptotermes formosanus</name>
    <name type="common">Formosan subterranean termite</name>
    <dbReference type="NCBI Taxonomy" id="36987"/>
    <lineage>
        <taxon>Eukaryota</taxon>
        <taxon>Metazoa</taxon>
        <taxon>Ecdysozoa</taxon>
        <taxon>Arthropoda</taxon>
        <taxon>Hexapoda</taxon>
        <taxon>Insecta</taxon>
        <taxon>Pterygota</taxon>
        <taxon>Neoptera</taxon>
        <taxon>Polyneoptera</taxon>
        <taxon>Dictyoptera</taxon>
        <taxon>Blattodea</taxon>
        <taxon>Blattoidea</taxon>
        <taxon>Termitoidae</taxon>
        <taxon>Rhinotermitidae</taxon>
        <taxon>Coptotermes</taxon>
    </lineage>
</organism>